<evidence type="ECO:0000313" key="1">
    <source>
        <dbReference type="EMBL" id="GER42494.1"/>
    </source>
</evidence>
<proteinExistence type="predicted"/>
<dbReference type="AlphaFoldDB" id="A0A5A7QBR0"/>
<reference evidence="2" key="1">
    <citation type="journal article" date="2019" name="Curr. Biol.">
        <title>Genome Sequence of Striga asiatica Provides Insight into the Evolution of Plant Parasitism.</title>
        <authorList>
            <person name="Yoshida S."/>
            <person name="Kim S."/>
            <person name="Wafula E.K."/>
            <person name="Tanskanen J."/>
            <person name="Kim Y.M."/>
            <person name="Honaas L."/>
            <person name="Yang Z."/>
            <person name="Spallek T."/>
            <person name="Conn C.E."/>
            <person name="Ichihashi Y."/>
            <person name="Cheong K."/>
            <person name="Cui S."/>
            <person name="Der J.P."/>
            <person name="Gundlach H."/>
            <person name="Jiao Y."/>
            <person name="Hori C."/>
            <person name="Ishida J.K."/>
            <person name="Kasahara H."/>
            <person name="Kiba T."/>
            <person name="Kim M.S."/>
            <person name="Koo N."/>
            <person name="Laohavisit A."/>
            <person name="Lee Y.H."/>
            <person name="Lumba S."/>
            <person name="McCourt P."/>
            <person name="Mortimer J.C."/>
            <person name="Mutuku J.M."/>
            <person name="Nomura T."/>
            <person name="Sasaki-Sekimoto Y."/>
            <person name="Seto Y."/>
            <person name="Wang Y."/>
            <person name="Wakatake T."/>
            <person name="Sakakibara H."/>
            <person name="Demura T."/>
            <person name="Yamaguchi S."/>
            <person name="Yoneyama K."/>
            <person name="Manabe R.I."/>
            <person name="Nelson D.C."/>
            <person name="Schulman A.H."/>
            <person name="Timko M.P."/>
            <person name="dePamphilis C.W."/>
            <person name="Choi D."/>
            <person name="Shirasu K."/>
        </authorList>
    </citation>
    <scope>NUCLEOTIDE SEQUENCE [LARGE SCALE GENOMIC DNA]</scope>
    <source>
        <strain evidence="2">cv. UVA1</strain>
    </source>
</reference>
<dbReference type="EMBL" id="BKCP01006360">
    <property type="protein sequence ID" value="GER42494.1"/>
    <property type="molecule type" value="Genomic_DNA"/>
</dbReference>
<name>A0A5A7QBR0_STRAF</name>
<comment type="caution">
    <text evidence="1">The sequence shown here is derived from an EMBL/GenBank/DDBJ whole genome shotgun (WGS) entry which is preliminary data.</text>
</comment>
<dbReference type="Proteomes" id="UP000325081">
    <property type="component" value="Unassembled WGS sequence"/>
</dbReference>
<organism evidence="1 2">
    <name type="scientific">Striga asiatica</name>
    <name type="common">Asiatic witchweed</name>
    <name type="synonym">Buchnera asiatica</name>
    <dbReference type="NCBI Taxonomy" id="4170"/>
    <lineage>
        <taxon>Eukaryota</taxon>
        <taxon>Viridiplantae</taxon>
        <taxon>Streptophyta</taxon>
        <taxon>Embryophyta</taxon>
        <taxon>Tracheophyta</taxon>
        <taxon>Spermatophyta</taxon>
        <taxon>Magnoliopsida</taxon>
        <taxon>eudicotyledons</taxon>
        <taxon>Gunneridae</taxon>
        <taxon>Pentapetalae</taxon>
        <taxon>asterids</taxon>
        <taxon>lamiids</taxon>
        <taxon>Lamiales</taxon>
        <taxon>Orobanchaceae</taxon>
        <taxon>Buchnereae</taxon>
        <taxon>Striga</taxon>
    </lineage>
</organism>
<protein>
    <submittedName>
        <fullName evidence="1">PAP2 domain protein</fullName>
    </submittedName>
</protein>
<sequence length="140" mass="15349">MTPATTVAQIARPNCSRAEFSFSDADPAFRSDLHRRPQSPSILEFHSRPSVVEGPIVAPPLATAEVDVAWAADKEKNGRKIFEWVGKIVSRLKARLEYVDRLLAEAGEDGRGGSMALTAMDVCKTLGISWVLRRIQEGSL</sequence>
<gene>
    <name evidence="1" type="ORF">STAS_19290</name>
</gene>
<accession>A0A5A7QBR0</accession>
<evidence type="ECO:0000313" key="2">
    <source>
        <dbReference type="Proteomes" id="UP000325081"/>
    </source>
</evidence>
<keyword evidence="2" id="KW-1185">Reference proteome</keyword>